<evidence type="ECO:0000256" key="2">
    <source>
        <dbReference type="PIRSR" id="PIRSR603782-1"/>
    </source>
</evidence>
<dbReference type="OrthoDB" id="9811998at2"/>
<sequence length="218" mass="25073">MMRLFKVIFIIALITSCQQQKNIELPFYNTPDFTPIFIDQEKEVSEIVTHQIGSFSMSDQNNHKVTEADIKGKIHVANFIFTSCGSICPIMTENMKIIDAGFSGDPQVEILSFSVTPWIDNVEVLKEYTLKNNIKSDNWHFLTGKKSEIYDLARKSYFAEEDIGFTKDSTEFLHTEHVILVDATQRIRGIYNGTLKLDMKQLSEDIQTLKDERDSNIF</sequence>
<organism evidence="4 5">
    <name type="scientific">Flammeovirga pacifica</name>
    <dbReference type="NCBI Taxonomy" id="915059"/>
    <lineage>
        <taxon>Bacteria</taxon>
        <taxon>Pseudomonadati</taxon>
        <taxon>Bacteroidota</taxon>
        <taxon>Cytophagia</taxon>
        <taxon>Cytophagales</taxon>
        <taxon>Flammeovirgaceae</taxon>
        <taxon>Flammeovirga</taxon>
    </lineage>
</organism>
<keyword evidence="2" id="KW-0479">Metal-binding</keyword>
<accession>A0A1S1YW88</accession>
<evidence type="ECO:0000313" key="4">
    <source>
        <dbReference type="EMBL" id="OHX65075.1"/>
    </source>
</evidence>
<dbReference type="PANTHER" id="PTHR12151:SF25">
    <property type="entry name" value="LINALOOL DEHYDRATASE_ISOMERASE DOMAIN-CONTAINING PROTEIN"/>
    <property type="match status" value="1"/>
</dbReference>
<keyword evidence="5" id="KW-1185">Reference proteome</keyword>
<dbReference type="InterPro" id="IPR036249">
    <property type="entry name" value="Thioredoxin-like_sf"/>
</dbReference>
<feature type="binding site" evidence="2">
    <location>
        <position position="84"/>
    </location>
    <ligand>
        <name>Cu cation</name>
        <dbReference type="ChEBI" id="CHEBI:23378"/>
    </ligand>
</feature>
<dbReference type="CDD" id="cd02968">
    <property type="entry name" value="SCO"/>
    <property type="match status" value="1"/>
</dbReference>
<evidence type="ECO:0000256" key="1">
    <source>
        <dbReference type="ARBA" id="ARBA00010996"/>
    </source>
</evidence>
<reference evidence="4 5" key="1">
    <citation type="journal article" date="2012" name="Int. J. Syst. Evol. Microbiol.">
        <title>Flammeovirga pacifica sp. nov., isolated from deep-sea sediment.</title>
        <authorList>
            <person name="Xu H."/>
            <person name="Fu Y."/>
            <person name="Yang N."/>
            <person name="Ding Z."/>
            <person name="Lai Q."/>
            <person name="Zeng R."/>
        </authorList>
    </citation>
    <scope>NUCLEOTIDE SEQUENCE [LARGE SCALE GENOMIC DNA]</scope>
    <source>
        <strain evidence="5">DSM 24597 / LMG 26175 / WPAGA1</strain>
    </source>
</reference>
<keyword evidence="2" id="KW-0186">Copper</keyword>
<name>A0A1S1YW88_FLAPC</name>
<dbReference type="Proteomes" id="UP000179797">
    <property type="component" value="Unassembled WGS sequence"/>
</dbReference>
<dbReference type="Gene3D" id="3.40.30.10">
    <property type="entry name" value="Glutaredoxin"/>
    <property type="match status" value="1"/>
</dbReference>
<gene>
    <name evidence="4" type="ORF">NH26_01275</name>
</gene>
<feature type="disulfide bond" description="Redox-active" evidence="3">
    <location>
        <begin position="84"/>
        <end position="88"/>
    </location>
</feature>
<dbReference type="PROSITE" id="PS51257">
    <property type="entry name" value="PROKAR_LIPOPROTEIN"/>
    <property type="match status" value="1"/>
</dbReference>
<comment type="caution">
    <text evidence="4">The sequence shown here is derived from an EMBL/GenBank/DDBJ whole genome shotgun (WGS) entry which is preliminary data.</text>
</comment>
<keyword evidence="3" id="KW-1015">Disulfide bond</keyword>
<feature type="binding site" evidence="2">
    <location>
        <position position="174"/>
    </location>
    <ligand>
        <name>Cu cation</name>
        <dbReference type="ChEBI" id="CHEBI:23378"/>
    </ligand>
</feature>
<dbReference type="AlphaFoldDB" id="A0A1S1YW88"/>
<dbReference type="EMBL" id="JRYR02000001">
    <property type="protein sequence ID" value="OHX65075.1"/>
    <property type="molecule type" value="Genomic_DNA"/>
</dbReference>
<evidence type="ECO:0000313" key="5">
    <source>
        <dbReference type="Proteomes" id="UP000179797"/>
    </source>
</evidence>
<dbReference type="InterPro" id="IPR003782">
    <property type="entry name" value="SCO1/SenC"/>
</dbReference>
<dbReference type="Pfam" id="PF02630">
    <property type="entry name" value="SCO1-SenC"/>
    <property type="match status" value="1"/>
</dbReference>
<evidence type="ECO:0000256" key="3">
    <source>
        <dbReference type="PIRSR" id="PIRSR603782-2"/>
    </source>
</evidence>
<dbReference type="PANTHER" id="PTHR12151">
    <property type="entry name" value="ELECTRON TRANSPORT PROTIN SCO1/SENC FAMILY MEMBER"/>
    <property type="match status" value="1"/>
</dbReference>
<dbReference type="SUPFAM" id="SSF52833">
    <property type="entry name" value="Thioredoxin-like"/>
    <property type="match status" value="1"/>
</dbReference>
<dbReference type="STRING" id="915059.NH26_01275"/>
<feature type="binding site" evidence="2">
    <location>
        <position position="88"/>
    </location>
    <ligand>
        <name>Cu cation</name>
        <dbReference type="ChEBI" id="CHEBI:23378"/>
    </ligand>
</feature>
<protein>
    <submittedName>
        <fullName evidence="4">SCO family protein</fullName>
    </submittedName>
</protein>
<dbReference type="GO" id="GO:0046872">
    <property type="term" value="F:metal ion binding"/>
    <property type="evidence" value="ECO:0007669"/>
    <property type="project" value="UniProtKB-KW"/>
</dbReference>
<comment type="similarity">
    <text evidence="1">Belongs to the SCO1/2 family.</text>
</comment>
<proteinExistence type="inferred from homology"/>